<protein>
    <recommendedName>
        <fullName evidence="6">RING-type domain-containing protein</fullName>
    </recommendedName>
</protein>
<evidence type="ECO:0000256" key="2">
    <source>
        <dbReference type="ARBA" id="ARBA00022771"/>
    </source>
</evidence>
<dbReference type="Pfam" id="PF13639">
    <property type="entry name" value="zf-RING_2"/>
    <property type="match status" value="1"/>
</dbReference>
<dbReference type="SUPFAM" id="SSF57850">
    <property type="entry name" value="RING/U-box"/>
    <property type="match status" value="1"/>
</dbReference>
<dbReference type="Proteomes" id="UP000664859">
    <property type="component" value="Unassembled WGS sequence"/>
</dbReference>
<keyword evidence="2 4" id="KW-0863">Zinc-finger</keyword>
<dbReference type="GO" id="GO:0061630">
    <property type="term" value="F:ubiquitin protein ligase activity"/>
    <property type="evidence" value="ECO:0007669"/>
    <property type="project" value="TreeGrafter"/>
</dbReference>
<keyword evidence="3" id="KW-0862">Zinc</keyword>
<comment type="caution">
    <text evidence="7">The sequence shown here is derived from an EMBL/GenBank/DDBJ whole genome shotgun (WGS) entry which is preliminary data.</text>
</comment>
<organism evidence="7 8">
    <name type="scientific">Tribonema minus</name>
    <dbReference type="NCBI Taxonomy" id="303371"/>
    <lineage>
        <taxon>Eukaryota</taxon>
        <taxon>Sar</taxon>
        <taxon>Stramenopiles</taxon>
        <taxon>Ochrophyta</taxon>
        <taxon>PX clade</taxon>
        <taxon>Xanthophyceae</taxon>
        <taxon>Tribonematales</taxon>
        <taxon>Tribonemataceae</taxon>
        <taxon>Tribonema</taxon>
    </lineage>
</organism>
<evidence type="ECO:0000256" key="4">
    <source>
        <dbReference type="PROSITE-ProRule" id="PRU00175"/>
    </source>
</evidence>
<evidence type="ECO:0000313" key="7">
    <source>
        <dbReference type="EMBL" id="KAG5177158.1"/>
    </source>
</evidence>
<proteinExistence type="predicted"/>
<dbReference type="PROSITE" id="PS50089">
    <property type="entry name" value="ZF_RING_2"/>
    <property type="match status" value="1"/>
</dbReference>
<evidence type="ECO:0000313" key="8">
    <source>
        <dbReference type="Proteomes" id="UP000664859"/>
    </source>
</evidence>
<dbReference type="GO" id="GO:0005634">
    <property type="term" value="C:nucleus"/>
    <property type="evidence" value="ECO:0007669"/>
    <property type="project" value="TreeGrafter"/>
</dbReference>
<dbReference type="AlphaFoldDB" id="A0A836C9U0"/>
<name>A0A836C9U0_9STRA</name>
<dbReference type="PANTHER" id="PTHR45931:SF3">
    <property type="entry name" value="RING ZINC FINGER-CONTAINING PROTEIN"/>
    <property type="match status" value="1"/>
</dbReference>
<dbReference type="Gene3D" id="3.30.40.10">
    <property type="entry name" value="Zinc/RING finger domain, C3HC4 (zinc finger)"/>
    <property type="match status" value="1"/>
</dbReference>
<dbReference type="InterPro" id="IPR013083">
    <property type="entry name" value="Znf_RING/FYVE/PHD"/>
</dbReference>
<dbReference type="EMBL" id="JAFCMP010000528">
    <property type="protein sequence ID" value="KAG5177158.1"/>
    <property type="molecule type" value="Genomic_DNA"/>
</dbReference>
<evidence type="ECO:0000259" key="6">
    <source>
        <dbReference type="PROSITE" id="PS50089"/>
    </source>
</evidence>
<dbReference type="OrthoDB" id="8062037at2759"/>
<dbReference type="InterPro" id="IPR051834">
    <property type="entry name" value="RING_finger_E3_ligase"/>
</dbReference>
<evidence type="ECO:0000256" key="3">
    <source>
        <dbReference type="ARBA" id="ARBA00022833"/>
    </source>
</evidence>
<reference evidence="7" key="1">
    <citation type="submission" date="2021-02" db="EMBL/GenBank/DDBJ databases">
        <title>First Annotated Genome of the Yellow-green Alga Tribonema minus.</title>
        <authorList>
            <person name="Mahan K.M."/>
        </authorList>
    </citation>
    <scope>NUCLEOTIDE SEQUENCE</scope>
    <source>
        <strain evidence="7">UTEX B ZZ1240</strain>
    </source>
</reference>
<keyword evidence="8" id="KW-1185">Reference proteome</keyword>
<gene>
    <name evidence="7" type="ORF">JKP88DRAFT_265120</name>
</gene>
<evidence type="ECO:0000256" key="1">
    <source>
        <dbReference type="ARBA" id="ARBA00022723"/>
    </source>
</evidence>
<feature type="domain" description="RING-type" evidence="6">
    <location>
        <begin position="37"/>
        <end position="78"/>
    </location>
</feature>
<keyword evidence="1" id="KW-0479">Metal-binding</keyword>
<dbReference type="InterPro" id="IPR001841">
    <property type="entry name" value="Znf_RING"/>
</dbReference>
<dbReference type="PANTHER" id="PTHR45931">
    <property type="entry name" value="SI:CH211-59O9.10"/>
    <property type="match status" value="1"/>
</dbReference>
<feature type="compositionally biased region" description="Pro residues" evidence="5">
    <location>
        <begin position="241"/>
        <end position="250"/>
    </location>
</feature>
<dbReference type="GO" id="GO:0006511">
    <property type="term" value="P:ubiquitin-dependent protein catabolic process"/>
    <property type="evidence" value="ECO:0007669"/>
    <property type="project" value="TreeGrafter"/>
</dbReference>
<feature type="compositionally biased region" description="Low complexity" evidence="5">
    <location>
        <begin position="211"/>
        <end position="240"/>
    </location>
</feature>
<dbReference type="SMART" id="SM00184">
    <property type="entry name" value="RING"/>
    <property type="match status" value="1"/>
</dbReference>
<sequence>MQEHMGPPPPASKKALRQIPEVLVTLDDLVEEANRCCSICLDDHMLAEVVCRLPCAHIFHKECVLDWLLRNCTCPACRYELETENAAFEAGRRQRMQGRTLRFRRRELELSSVARLRSIAGDLGVNTDGCLEKSDLIACIARSPRAEVFEAALPEYTHAQLMALTVRQLKDIMAGVGVLLATGVLEKADLIAQLANSGRIAVVDVGAAAAAGSHCPSSPSSHESSGPSSFQQQNGAQPQQPDVPPQPPQPAATRTSTEGGENDAAVRMENELRHQPVTALKAIMRAESISLAGCLEKNDMVQRIVEARAAR</sequence>
<dbReference type="GO" id="GO:0008270">
    <property type="term" value="F:zinc ion binding"/>
    <property type="evidence" value="ECO:0007669"/>
    <property type="project" value="UniProtKB-KW"/>
</dbReference>
<dbReference type="CDD" id="cd16454">
    <property type="entry name" value="RING-H2_PA-TM-RING"/>
    <property type="match status" value="1"/>
</dbReference>
<feature type="region of interest" description="Disordered" evidence="5">
    <location>
        <begin position="211"/>
        <end position="261"/>
    </location>
</feature>
<accession>A0A836C9U0</accession>
<evidence type="ECO:0000256" key="5">
    <source>
        <dbReference type="SAM" id="MobiDB-lite"/>
    </source>
</evidence>